<evidence type="ECO:0000313" key="14">
    <source>
        <dbReference type="Ensembl" id="ENSJHYP00000018555.1"/>
    </source>
</evidence>
<dbReference type="Gene3D" id="3.30.200.20">
    <property type="entry name" value="Phosphorylase Kinase, domain 1"/>
    <property type="match status" value="1"/>
</dbReference>
<dbReference type="Pfam" id="PF00069">
    <property type="entry name" value="Pkinase"/>
    <property type="match status" value="1"/>
</dbReference>
<feature type="region of interest" description="Disordered" evidence="12">
    <location>
        <begin position="50"/>
        <end position="74"/>
    </location>
</feature>
<dbReference type="Gene3D" id="3.10.20.90">
    <property type="entry name" value="Phosphatidylinositol 3-kinase Catalytic Subunit, Chain A, domain 1"/>
    <property type="match status" value="1"/>
</dbReference>
<dbReference type="Gene3D" id="1.10.510.10">
    <property type="entry name" value="Transferase(Phosphotransferase) domain 1"/>
    <property type="match status" value="1"/>
</dbReference>
<name>A0A8C5JFR5_JUNHY</name>
<evidence type="ECO:0000256" key="12">
    <source>
        <dbReference type="SAM" id="MobiDB-lite"/>
    </source>
</evidence>
<feature type="binding site" evidence="10">
    <location>
        <position position="128"/>
    </location>
    <ligand>
        <name>ATP</name>
        <dbReference type="ChEBI" id="CHEBI:30616"/>
    </ligand>
</feature>
<keyword evidence="1" id="KW-0808">Transferase</keyword>
<dbReference type="SMART" id="SM00220">
    <property type="entry name" value="S_TKc"/>
    <property type="match status" value="1"/>
</dbReference>
<reference evidence="14" key="2">
    <citation type="submission" date="2025-09" db="UniProtKB">
        <authorList>
            <consortium name="Ensembl"/>
        </authorList>
    </citation>
    <scope>IDENTIFICATION</scope>
</reference>
<keyword evidence="15" id="KW-1185">Reference proteome</keyword>
<dbReference type="PROSITE" id="PS00108">
    <property type="entry name" value="PROTEIN_KINASE_ST"/>
    <property type="match status" value="1"/>
</dbReference>
<dbReference type="PROSITE" id="PS50011">
    <property type="entry name" value="PROTEIN_KINASE_DOM"/>
    <property type="match status" value="1"/>
</dbReference>
<keyword evidence="2 10" id="KW-0547">Nucleotide-binding</keyword>
<dbReference type="FunFam" id="3.30.200.20:FF:000197">
    <property type="entry name" value="dual specificity mitogen-activated protein kinase kinase 5"/>
    <property type="match status" value="1"/>
</dbReference>
<comment type="catalytic activity">
    <reaction evidence="9">
        <text>L-tyrosyl-[protein] + ATP = O-phospho-L-tyrosyl-[protein] + ADP + H(+)</text>
        <dbReference type="Rhea" id="RHEA:10596"/>
        <dbReference type="Rhea" id="RHEA-COMP:10136"/>
        <dbReference type="Rhea" id="RHEA-COMP:20101"/>
        <dbReference type="ChEBI" id="CHEBI:15378"/>
        <dbReference type="ChEBI" id="CHEBI:30616"/>
        <dbReference type="ChEBI" id="CHEBI:46858"/>
        <dbReference type="ChEBI" id="CHEBI:61978"/>
        <dbReference type="ChEBI" id="CHEBI:456216"/>
        <dbReference type="EC" id="2.7.12.2"/>
    </reaction>
</comment>
<evidence type="ECO:0000256" key="1">
    <source>
        <dbReference type="ARBA" id="ARBA00022679"/>
    </source>
</evidence>
<keyword evidence="3" id="KW-0418">Kinase</keyword>
<protein>
    <recommendedName>
        <fullName evidence="6">mitogen-activated protein kinase kinase</fullName>
        <ecNumber evidence="6">2.7.12.2</ecNumber>
    </recommendedName>
</protein>
<evidence type="ECO:0000256" key="3">
    <source>
        <dbReference type="ARBA" id="ARBA00022777"/>
    </source>
</evidence>
<keyword evidence="11" id="KW-0723">Serine/threonine-protein kinase</keyword>
<sequence>MLWLLCGPCGAMDSQALVIRIKIPDGAAVDWTVHSAPQLLFRDVLVSESGRERDPTPYPGGGPGTPEPARGMAPGPLLKKSSAELKKILANGQMNEQDIRYRDILGHGNGGTVYKAYHVRSGKILAVKVIPLDITLELQKQIMSELEILYKCDSSYIIGFYGAFFVENRISLCTEFMDGGSLDVYRKIPEHVLGRIAVAVVKGLTYLWSLKILHRDVKPSNMLVNTRGQVKLCDFGVSTQLVNSIAKTYVGTNAYMAPERISGEQYGIHSDVWSLGISFMESNTFFPPLSLPLQPLQLLQCIVDEESPVLPAGEFSEPFVHFITQCMKKQPKERPAPEDLMGHPFVVQYNDGNAEVVSMWVCRMLEERRAQGPQ</sequence>
<dbReference type="Ensembl" id="ENSJHYT00000022395.1">
    <property type="protein sequence ID" value="ENSJHYP00000018555.1"/>
    <property type="gene ID" value="ENSJHYG00000013928.1"/>
</dbReference>
<dbReference type="SUPFAM" id="SSF54277">
    <property type="entry name" value="CAD &amp; PB1 domains"/>
    <property type="match status" value="1"/>
</dbReference>
<dbReference type="InterPro" id="IPR000719">
    <property type="entry name" value="Prot_kinase_dom"/>
</dbReference>
<comment type="similarity">
    <text evidence="5">Belongs to the protein kinase superfamily. STE Ser/Thr protein kinase family. MAP kinase kinase subfamily.</text>
</comment>
<reference evidence="14" key="1">
    <citation type="submission" date="2025-08" db="UniProtKB">
        <authorList>
            <consortium name="Ensembl"/>
        </authorList>
    </citation>
    <scope>IDENTIFICATION</scope>
</reference>
<evidence type="ECO:0000256" key="9">
    <source>
        <dbReference type="ARBA" id="ARBA00051693"/>
    </source>
</evidence>
<dbReference type="Proteomes" id="UP000694408">
    <property type="component" value="Unplaced"/>
</dbReference>
<evidence type="ECO:0000256" key="7">
    <source>
        <dbReference type="ARBA" id="ARBA00049014"/>
    </source>
</evidence>
<evidence type="ECO:0000256" key="10">
    <source>
        <dbReference type="PROSITE-ProRule" id="PRU10141"/>
    </source>
</evidence>
<dbReference type="PANTHER" id="PTHR48013:SF9">
    <property type="entry name" value="DUAL SPECIFICITY MITOGEN-ACTIVATED PROTEIN KINASE KINASE 5"/>
    <property type="match status" value="1"/>
</dbReference>
<dbReference type="InterPro" id="IPR008271">
    <property type="entry name" value="Ser/Thr_kinase_AS"/>
</dbReference>
<dbReference type="PANTHER" id="PTHR48013">
    <property type="entry name" value="DUAL SPECIFICITY MITOGEN-ACTIVATED PROTEIN KINASE KINASE 5-RELATED"/>
    <property type="match status" value="1"/>
</dbReference>
<dbReference type="GO" id="GO:0004708">
    <property type="term" value="F:MAP kinase kinase activity"/>
    <property type="evidence" value="ECO:0007669"/>
    <property type="project" value="UniProtKB-EC"/>
</dbReference>
<dbReference type="EC" id="2.7.12.2" evidence="6"/>
<organism evidence="14 15">
    <name type="scientific">Junco hyemalis</name>
    <name type="common">Dark-eyed junco</name>
    <dbReference type="NCBI Taxonomy" id="40217"/>
    <lineage>
        <taxon>Eukaryota</taxon>
        <taxon>Metazoa</taxon>
        <taxon>Chordata</taxon>
        <taxon>Craniata</taxon>
        <taxon>Vertebrata</taxon>
        <taxon>Euteleostomi</taxon>
        <taxon>Archelosauria</taxon>
        <taxon>Archosauria</taxon>
        <taxon>Dinosauria</taxon>
        <taxon>Saurischia</taxon>
        <taxon>Theropoda</taxon>
        <taxon>Coelurosauria</taxon>
        <taxon>Aves</taxon>
        <taxon>Neognathae</taxon>
        <taxon>Neoaves</taxon>
        <taxon>Telluraves</taxon>
        <taxon>Australaves</taxon>
        <taxon>Passeriformes</taxon>
        <taxon>Passerellidae</taxon>
        <taxon>Junco</taxon>
    </lineage>
</organism>
<dbReference type="InterPro" id="IPR011009">
    <property type="entry name" value="Kinase-like_dom_sf"/>
</dbReference>
<dbReference type="FunFam" id="1.10.510.10:FF:000296">
    <property type="entry name" value="Dual specificity mitogen-activated protein kinase kinase 5"/>
    <property type="match status" value="1"/>
</dbReference>
<dbReference type="InterPro" id="IPR017441">
    <property type="entry name" value="Protein_kinase_ATP_BS"/>
</dbReference>
<evidence type="ECO:0000256" key="2">
    <source>
        <dbReference type="ARBA" id="ARBA00022741"/>
    </source>
</evidence>
<evidence type="ECO:0000256" key="8">
    <source>
        <dbReference type="ARBA" id="ARBA00049299"/>
    </source>
</evidence>
<evidence type="ECO:0000256" key="4">
    <source>
        <dbReference type="ARBA" id="ARBA00022840"/>
    </source>
</evidence>
<evidence type="ECO:0000256" key="6">
    <source>
        <dbReference type="ARBA" id="ARBA00038999"/>
    </source>
</evidence>
<dbReference type="GO" id="GO:0004674">
    <property type="term" value="F:protein serine/threonine kinase activity"/>
    <property type="evidence" value="ECO:0007669"/>
    <property type="project" value="UniProtKB-KW"/>
</dbReference>
<feature type="domain" description="Protein kinase" evidence="13">
    <location>
        <begin position="99"/>
        <end position="346"/>
    </location>
</feature>
<evidence type="ECO:0000259" key="13">
    <source>
        <dbReference type="PROSITE" id="PS50011"/>
    </source>
</evidence>
<dbReference type="PROSITE" id="PS00107">
    <property type="entry name" value="PROTEIN_KINASE_ATP"/>
    <property type="match status" value="1"/>
</dbReference>
<proteinExistence type="inferred from homology"/>
<dbReference type="OMA" id="LLECYTG"/>
<dbReference type="GO" id="GO:0005524">
    <property type="term" value="F:ATP binding"/>
    <property type="evidence" value="ECO:0007669"/>
    <property type="project" value="UniProtKB-UniRule"/>
</dbReference>
<evidence type="ECO:0000256" key="5">
    <source>
        <dbReference type="ARBA" id="ARBA00038035"/>
    </source>
</evidence>
<keyword evidence="4 10" id="KW-0067">ATP-binding</keyword>
<comment type="catalytic activity">
    <reaction evidence="8">
        <text>L-threonyl-[protein] + ATP = O-phospho-L-threonyl-[protein] + ADP + H(+)</text>
        <dbReference type="Rhea" id="RHEA:46608"/>
        <dbReference type="Rhea" id="RHEA-COMP:11060"/>
        <dbReference type="Rhea" id="RHEA-COMP:11605"/>
        <dbReference type="ChEBI" id="CHEBI:15378"/>
        <dbReference type="ChEBI" id="CHEBI:30013"/>
        <dbReference type="ChEBI" id="CHEBI:30616"/>
        <dbReference type="ChEBI" id="CHEBI:61977"/>
        <dbReference type="ChEBI" id="CHEBI:456216"/>
        <dbReference type="EC" id="2.7.12.2"/>
    </reaction>
</comment>
<evidence type="ECO:0000313" key="15">
    <source>
        <dbReference type="Proteomes" id="UP000694408"/>
    </source>
</evidence>
<comment type="catalytic activity">
    <reaction evidence="7">
        <text>L-seryl-[protein] + ATP = O-phospho-L-seryl-[protein] + ADP + H(+)</text>
        <dbReference type="Rhea" id="RHEA:17989"/>
        <dbReference type="Rhea" id="RHEA-COMP:9863"/>
        <dbReference type="Rhea" id="RHEA-COMP:11604"/>
        <dbReference type="ChEBI" id="CHEBI:15378"/>
        <dbReference type="ChEBI" id="CHEBI:29999"/>
        <dbReference type="ChEBI" id="CHEBI:30616"/>
        <dbReference type="ChEBI" id="CHEBI:83421"/>
        <dbReference type="ChEBI" id="CHEBI:456216"/>
        <dbReference type="EC" id="2.7.12.2"/>
    </reaction>
</comment>
<dbReference type="SUPFAM" id="SSF56112">
    <property type="entry name" value="Protein kinase-like (PK-like)"/>
    <property type="match status" value="1"/>
</dbReference>
<accession>A0A8C5JFR5</accession>
<dbReference type="AlphaFoldDB" id="A0A8C5JFR5"/>
<evidence type="ECO:0000256" key="11">
    <source>
        <dbReference type="RuleBase" id="RU000304"/>
    </source>
</evidence>